<dbReference type="Gene3D" id="3.50.50.60">
    <property type="entry name" value="FAD/NAD(P)-binding domain"/>
    <property type="match status" value="2"/>
</dbReference>
<evidence type="ECO:0000313" key="5">
    <source>
        <dbReference type="EMBL" id="KZV89731.1"/>
    </source>
</evidence>
<evidence type="ECO:0000313" key="6">
    <source>
        <dbReference type="Proteomes" id="UP000077266"/>
    </source>
</evidence>
<gene>
    <name evidence="5" type="ORF">EXIGLDRAFT_751018</name>
</gene>
<protein>
    <submittedName>
        <fullName evidence="5">FAD/NAD(P)-binding domain-containing protein</fullName>
    </submittedName>
</protein>
<comment type="similarity">
    <text evidence="1">Belongs to the class-II pyridine nucleotide-disulfide oxidoreductase family.</text>
</comment>
<accession>A0A165FYV8</accession>
<dbReference type="Pfam" id="PF07992">
    <property type="entry name" value="Pyr_redox_2"/>
    <property type="match status" value="1"/>
</dbReference>
<evidence type="ECO:0000256" key="2">
    <source>
        <dbReference type="ARBA" id="ARBA00022630"/>
    </source>
</evidence>
<evidence type="ECO:0000256" key="3">
    <source>
        <dbReference type="ARBA" id="ARBA00023002"/>
    </source>
</evidence>
<keyword evidence="6" id="KW-1185">Reference proteome</keyword>
<dbReference type="EMBL" id="KV426065">
    <property type="protein sequence ID" value="KZV89731.1"/>
    <property type="molecule type" value="Genomic_DNA"/>
</dbReference>
<dbReference type="InterPro" id="IPR023753">
    <property type="entry name" value="FAD/NAD-binding_dom"/>
</dbReference>
<dbReference type="AlphaFoldDB" id="A0A165FYV8"/>
<dbReference type="InterPro" id="IPR050097">
    <property type="entry name" value="Ferredoxin-NADP_redctase_2"/>
</dbReference>
<evidence type="ECO:0000256" key="1">
    <source>
        <dbReference type="ARBA" id="ARBA00009333"/>
    </source>
</evidence>
<dbReference type="PRINTS" id="PR00469">
    <property type="entry name" value="PNDRDTASEII"/>
</dbReference>
<sequence>MLHKLVYDVAIIGGGPAGLAAALAVSRAHRRAVLFDSGKYRNERAEHAHTIVGFDGKPPAEIRATAWKEISAYGYVEKVERCIETVKSVSSSGNTLFEIDGEWNARKIVLASGVQDVLPDIPGFADAWGYKIYHCAFCHGHEVSGLRGAIFGVGSLMPAKMFLNVTTDIAVLLNGESLPTEGPVNDSLVRSIAAMSTAAEPRVISHAVSHVEMGPTHDRDAPLKVHFAGSEQPPIELDFLAYAPRGRARTFGLDVEMAPENGDVKLTSPFGTTNVPGVYAAGDMAVMAKAVPTALATGMMAGAGAVHDLTTEDLKDALEAVIEM</sequence>
<dbReference type="GO" id="GO:0016491">
    <property type="term" value="F:oxidoreductase activity"/>
    <property type="evidence" value="ECO:0007669"/>
    <property type="project" value="UniProtKB-KW"/>
</dbReference>
<dbReference type="PRINTS" id="PR00368">
    <property type="entry name" value="FADPNR"/>
</dbReference>
<dbReference type="SUPFAM" id="SSF51905">
    <property type="entry name" value="FAD/NAD(P)-binding domain"/>
    <property type="match status" value="1"/>
</dbReference>
<dbReference type="GO" id="GO:0097237">
    <property type="term" value="P:cellular response to toxic substance"/>
    <property type="evidence" value="ECO:0007669"/>
    <property type="project" value="UniProtKB-ARBA"/>
</dbReference>
<evidence type="ECO:0000259" key="4">
    <source>
        <dbReference type="Pfam" id="PF07992"/>
    </source>
</evidence>
<reference evidence="5 6" key="1">
    <citation type="journal article" date="2016" name="Mol. Biol. Evol.">
        <title>Comparative Genomics of Early-Diverging Mushroom-Forming Fungi Provides Insights into the Origins of Lignocellulose Decay Capabilities.</title>
        <authorList>
            <person name="Nagy L.G."/>
            <person name="Riley R."/>
            <person name="Tritt A."/>
            <person name="Adam C."/>
            <person name="Daum C."/>
            <person name="Floudas D."/>
            <person name="Sun H."/>
            <person name="Yadav J.S."/>
            <person name="Pangilinan J."/>
            <person name="Larsson K.H."/>
            <person name="Matsuura K."/>
            <person name="Barry K."/>
            <person name="Labutti K."/>
            <person name="Kuo R."/>
            <person name="Ohm R.A."/>
            <person name="Bhattacharya S.S."/>
            <person name="Shirouzu T."/>
            <person name="Yoshinaga Y."/>
            <person name="Martin F.M."/>
            <person name="Grigoriev I.V."/>
            <person name="Hibbett D.S."/>
        </authorList>
    </citation>
    <scope>NUCLEOTIDE SEQUENCE [LARGE SCALE GENOMIC DNA]</scope>
    <source>
        <strain evidence="5 6">HHB12029</strain>
    </source>
</reference>
<dbReference type="InterPro" id="IPR036188">
    <property type="entry name" value="FAD/NAD-bd_sf"/>
</dbReference>
<keyword evidence="2" id="KW-0285">Flavoprotein</keyword>
<keyword evidence="3" id="KW-0560">Oxidoreductase</keyword>
<name>A0A165FYV8_EXIGL</name>
<dbReference type="Proteomes" id="UP000077266">
    <property type="component" value="Unassembled WGS sequence"/>
</dbReference>
<feature type="domain" description="FAD/NAD(P)-binding" evidence="4">
    <location>
        <begin position="7"/>
        <end position="298"/>
    </location>
</feature>
<proteinExistence type="inferred from homology"/>
<organism evidence="5 6">
    <name type="scientific">Exidia glandulosa HHB12029</name>
    <dbReference type="NCBI Taxonomy" id="1314781"/>
    <lineage>
        <taxon>Eukaryota</taxon>
        <taxon>Fungi</taxon>
        <taxon>Dikarya</taxon>
        <taxon>Basidiomycota</taxon>
        <taxon>Agaricomycotina</taxon>
        <taxon>Agaricomycetes</taxon>
        <taxon>Auriculariales</taxon>
        <taxon>Exidiaceae</taxon>
        <taxon>Exidia</taxon>
    </lineage>
</organism>
<dbReference type="InParanoid" id="A0A165FYV8"/>
<dbReference type="STRING" id="1314781.A0A165FYV8"/>
<dbReference type="PANTHER" id="PTHR48105">
    <property type="entry name" value="THIOREDOXIN REDUCTASE 1-RELATED-RELATED"/>
    <property type="match status" value="1"/>
</dbReference>
<dbReference type="OrthoDB" id="10260355at2759"/>